<organism evidence="20 21">
    <name type="scientific">Frankia umida</name>
    <dbReference type="NCBI Taxonomy" id="573489"/>
    <lineage>
        <taxon>Bacteria</taxon>
        <taxon>Bacillati</taxon>
        <taxon>Actinomycetota</taxon>
        <taxon>Actinomycetes</taxon>
        <taxon>Frankiales</taxon>
        <taxon>Frankiaceae</taxon>
        <taxon>Frankia</taxon>
    </lineage>
</organism>
<dbReference type="EMBL" id="JALKFT010000021">
    <property type="protein sequence ID" value="MCK9877785.1"/>
    <property type="molecule type" value="Genomic_DNA"/>
</dbReference>
<comment type="function">
    <text evidence="14 19">Joins adenosylcobinamide-GDP and alpha-ribazole to generate adenosylcobalamin (Ado-cobalamin). Also synthesizes adenosylcobalamin 5'-phosphate from adenosylcobinamide-GDP and alpha-ribazole 5'-phosphate.</text>
</comment>
<evidence type="ECO:0000256" key="15">
    <source>
        <dbReference type="ARBA" id="ARBA00032605"/>
    </source>
</evidence>
<keyword evidence="7 19" id="KW-1003">Cell membrane</keyword>
<feature type="transmembrane region" description="Helical" evidence="19">
    <location>
        <begin position="33"/>
        <end position="55"/>
    </location>
</feature>
<comment type="catalytic activity">
    <reaction evidence="18 19">
        <text>alpha-ribazole 5'-phosphate + adenosylcob(III)inamide-GDP = adenosylcob(III)alamin 5'-phosphate + GMP + H(+)</text>
        <dbReference type="Rhea" id="RHEA:23560"/>
        <dbReference type="ChEBI" id="CHEBI:15378"/>
        <dbReference type="ChEBI" id="CHEBI:57918"/>
        <dbReference type="ChEBI" id="CHEBI:58115"/>
        <dbReference type="ChEBI" id="CHEBI:60487"/>
        <dbReference type="ChEBI" id="CHEBI:60493"/>
        <dbReference type="EC" id="2.7.8.26"/>
    </reaction>
</comment>
<evidence type="ECO:0000256" key="11">
    <source>
        <dbReference type="ARBA" id="ARBA00022842"/>
    </source>
</evidence>
<evidence type="ECO:0000256" key="12">
    <source>
        <dbReference type="ARBA" id="ARBA00022989"/>
    </source>
</evidence>
<comment type="catalytic activity">
    <reaction evidence="17 19">
        <text>alpha-ribazole + adenosylcob(III)inamide-GDP = adenosylcob(III)alamin + GMP + H(+)</text>
        <dbReference type="Rhea" id="RHEA:16049"/>
        <dbReference type="ChEBI" id="CHEBI:10329"/>
        <dbReference type="ChEBI" id="CHEBI:15378"/>
        <dbReference type="ChEBI" id="CHEBI:18408"/>
        <dbReference type="ChEBI" id="CHEBI:58115"/>
        <dbReference type="ChEBI" id="CHEBI:60487"/>
        <dbReference type="EC" id="2.7.8.26"/>
    </reaction>
</comment>
<comment type="caution">
    <text evidence="20">The sequence shown here is derived from an EMBL/GenBank/DDBJ whole genome shotgun (WGS) entry which is preliminary data.</text>
</comment>
<keyword evidence="8 19" id="KW-0169">Cobalamin biosynthesis</keyword>
<keyword evidence="10 19" id="KW-0812">Transmembrane</keyword>
<evidence type="ECO:0000256" key="2">
    <source>
        <dbReference type="ARBA" id="ARBA00004651"/>
    </source>
</evidence>
<protein>
    <recommendedName>
        <fullName evidence="6 19">Adenosylcobinamide-GDP ribazoletransferase</fullName>
        <ecNumber evidence="5 19">2.7.8.26</ecNumber>
    </recommendedName>
    <alternativeName>
        <fullName evidence="16 19">Cobalamin synthase</fullName>
    </alternativeName>
    <alternativeName>
        <fullName evidence="15 19">Cobalamin-5'-phosphate synthase</fullName>
    </alternativeName>
</protein>
<evidence type="ECO:0000256" key="6">
    <source>
        <dbReference type="ARBA" id="ARBA00015850"/>
    </source>
</evidence>
<feature type="transmembrane region" description="Helical" evidence="19">
    <location>
        <begin position="188"/>
        <end position="207"/>
    </location>
</feature>
<keyword evidence="13 19" id="KW-0472">Membrane</keyword>
<evidence type="ECO:0000256" key="3">
    <source>
        <dbReference type="ARBA" id="ARBA00004663"/>
    </source>
</evidence>
<feature type="transmembrane region" description="Helical" evidence="19">
    <location>
        <begin position="219"/>
        <end position="236"/>
    </location>
</feature>
<proteinExistence type="inferred from homology"/>
<evidence type="ECO:0000256" key="4">
    <source>
        <dbReference type="ARBA" id="ARBA00010561"/>
    </source>
</evidence>
<keyword evidence="12 19" id="KW-1133">Transmembrane helix</keyword>
<evidence type="ECO:0000256" key="18">
    <source>
        <dbReference type="ARBA" id="ARBA00049504"/>
    </source>
</evidence>
<sequence>MTVALRTAFSLLTVAPVRGPARLDRRVAGRAMALAPLVGLVLGVVAALVVFGLRVSTGMPGSRTQTLLPAVAGIAVLALATRGLHLDGLADLADGLGARHAGGRERALAVMREPTIGAFGVVAVLFVVLLQVTALGAAITVHRGTVSMLVAVMTGRLAVTLACASSAPAAHPNGLGAFVAGSVRTRDALVAFVGVCGVAALAGRFDYDGGDLERAARAVIAVCVGAAVSVALRYYFVRRLGGLTGDVLGGLVELTTVVTLLFMAMTYPDWLLHLVGSDAGSSGPPGWPGRPR</sequence>
<keyword evidence="9 19" id="KW-0808">Transferase</keyword>
<evidence type="ECO:0000256" key="17">
    <source>
        <dbReference type="ARBA" id="ARBA00048623"/>
    </source>
</evidence>
<name>A0ABT0K1Y3_9ACTN</name>
<evidence type="ECO:0000256" key="14">
    <source>
        <dbReference type="ARBA" id="ARBA00025228"/>
    </source>
</evidence>
<evidence type="ECO:0000256" key="8">
    <source>
        <dbReference type="ARBA" id="ARBA00022573"/>
    </source>
</evidence>
<dbReference type="Proteomes" id="UP001201873">
    <property type="component" value="Unassembled WGS sequence"/>
</dbReference>
<comment type="cofactor">
    <cofactor evidence="1 19">
        <name>Mg(2+)</name>
        <dbReference type="ChEBI" id="CHEBI:18420"/>
    </cofactor>
</comment>
<evidence type="ECO:0000313" key="20">
    <source>
        <dbReference type="EMBL" id="MCK9877785.1"/>
    </source>
</evidence>
<evidence type="ECO:0000313" key="21">
    <source>
        <dbReference type="Proteomes" id="UP001201873"/>
    </source>
</evidence>
<dbReference type="InterPro" id="IPR003805">
    <property type="entry name" value="CobS"/>
</dbReference>
<evidence type="ECO:0000256" key="13">
    <source>
        <dbReference type="ARBA" id="ARBA00023136"/>
    </source>
</evidence>
<dbReference type="HAMAP" id="MF_00719">
    <property type="entry name" value="CobS"/>
    <property type="match status" value="1"/>
</dbReference>
<feature type="transmembrane region" description="Helical" evidence="19">
    <location>
        <begin position="248"/>
        <end position="267"/>
    </location>
</feature>
<keyword evidence="11 19" id="KW-0460">Magnesium</keyword>
<gene>
    <name evidence="19" type="primary">cobS</name>
    <name evidence="20" type="ORF">MXD59_18730</name>
</gene>
<comment type="subcellular location">
    <subcellularLocation>
        <location evidence="2 19">Cell membrane</location>
        <topology evidence="2 19">Multi-pass membrane protein</topology>
    </subcellularLocation>
</comment>
<feature type="transmembrane region" description="Helical" evidence="19">
    <location>
        <begin position="67"/>
        <end position="85"/>
    </location>
</feature>
<evidence type="ECO:0000256" key="9">
    <source>
        <dbReference type="ARBA" id="ARBA00022679"/>
    </source>
</evidence>
<dbReference type="RefSeq" id="WP_248825966.1">
    <property type="nucleotide sequence ID" value="NZ_JALKFT010000021.1"/>
</dbReference>
<evidence type="ECO:0000256" key="5">
    <source>
        <dbReference type="ARBA" id="ARBA00013200"/>
    </source>
</evidence>
<keyword evidence="21" id="KW-1185">Reference proteome</keyword>
<feature type="transmembrane region" description="Helical" evidence="19">
    <location>
        <begin position="116"/>
        <end position="139"/>
    </location>
</feature>
<comment type="pathway">
    <text evidence="3 19">Cofactor biosynthesis; adenosylcobalamin biosynthesis; adenosylcobalamin from cob(II)yrinate a,c-diamide: step 7/7.</text>
</comment>
<reference evidence="20 21" key="1">
    <citation type="submission" date="2022-04" db="EMBL/GenBank/DDBJ databases">
        <title>Genome diversity in the genus Frankia.</title>
        <authorList>
            <person name="Carlos-Shanley C."/>
            <person name="Hahn D."/>
        </authorList>
    </citation>
    <scope>NUCLEOTIDE SEQUENCE [LARGE SCALE GENOMIC DNA]</scope>
    <source>
        <strain evidence="20 21">Ag45/Mut15</strain>
    </source>
</reference>
<evidence type="ECO:0000256" key="19">
    <source>
        <dbReference type="HAMAP-Rule" id="MF_00719"/>
    </source>
</evidence>
<dbReference type="Pfam" id="PF02654">
    <property type="entry name" value="CobS"/>
    <property type="match status" value="1"/>
</dbReference>
<evidence type="ECO:0000256" key="7">
    <source>
        <dbReference type="ARBA" id="ARBA00022475"/>
    </source>
</evidence>
<dbReference type="PANTHER" id="PTHR34148">
    <property type="entry name" value="ADENOSYLCOBINAMIDE-GDP RIBAZOLETRANSFERASE"/>
    <property type="match status" value="1"/>
</dbReference>
<evidence type="ECO:0000256" key="1">
    <source>
        <dbReference type="ARBA" id="ARBA00001946"/>
    </source>
</evidence>
<dbReference type="EC" id="2.7.8.26" evidence="5 19"/>
<comment type="similarity">
    <text evidence="4 19">Belongs to the CobS family.</text>
</comment>
<accession>A0ABT0K1Y3</accession>
<evidence type="ECO:0000256" key="10">
    <source>
        <dbReference type="ARBA" id="ARBA00022692"/>
    </source>
</evidence>
<dbReference type="PANTHER" id="PTHR34148:SF1">
    <property type="entry name" value="ADENOSYLCOBINAMIDE-GDP RIBAZOLETRANSFERASE"/>
    <property type="match status" value="1"/>
</dbReference>
<evidence type="ECO:0000256" key="16">
    <source>
        <dbReference type="ARBA" id="ARBA00032853"/>
    </source>
</evidence>